<reference evidence="1 2" key="1">
    <citation type="journal article" date="2019" name="J Genomics">
        <title>The Draft Genome of a Hydrogen-producing Cyanobacterium, Arthrospira platensis NIES-46.</title>
        <authorList>
            <person name="Suzuki S."/>
            <person name="Yamaguchi H."/>
            <person name="Kawachi M."/>
        </authorList>
    </citation>
    <scope>NUCLEOTIDE SEQUENCE [LARGE SCALE GENOMIC DNA]</scope>
    <source>
        <strain evidence="1 2">NIES-46</strain>
    </source>
</reference>
<proteinExistence type="predicted"/>
<protein>
    <submittedName>
        <fullName evidence="1">Uncharacterized protein</fullName>
    </submittedName>
</protein>
<comment type="caution">
    <text evidence="1">The sequence shown here is derived from an EMBL/GenBank/DDBJ whole genome shotgun (WGS) entry which is preliminary data.</text>
</comment>
<gene>
    <name evidence="1" type="ORF">NIES46_47420</name>
</gene>
<keyword evidence="2" id="KW-1185">Reference proteome</keyword>
<dbReference type="Proteomes" id="UP000326169">
    <property type="component" value="Unassembled WGS sequence"/>
</dbReference>
<accession>A0A5M3TEY5</accession>
<evidence type="ECO:0000313" key="1">
    <source>
        <dbReference type="EMBL" id="GCE96670.1"/>
    </source>
</evidence>
<name>A0A5M3TEY5_LIMPL</name>
<dbReference type="GeneID" id="301685451"/>
<dbReference type="RefSeq" id="WP_006616535.1">
    <property type="nucleotide sequence ID" value="NZ_BIMW01000225.1"/>
</dbReference>
<sequence>MKIRQLIFPLPILSLLFGTIYTNAGKLEPTSGECLFFRNGQLEKRQSCTYFGYSWTGGGFTQLEWEDGVSTVINFGVQGRGERPCPEVGVDGVCGEWGFRDAATLAPLSQRTLRRMSNGGPMFRCVNVNNNSVCWR</sequence>
<organism evidence="1 2">
    <name type="scientific">Limnospira platensis NIES-46</name>
    <dbReference type="NCBI Taxonomy" id="1236695"/>
    <lineage>
        <taxon>Bacteria</taxon>
        <taxon>Bacillati</taxon>
        <taxon>Cyanobacteriota</taxon>
        <taxon>Cyanophyceae</taxon>
        <taxon>Oscillatoriophycideae</taxon>
        <taxon>Oscillatoriales</taxon>
        <taxon>Sirenicapillariaceae</taxon>
        <taxon>Limnospira</taxon>
    </lineage>
</organism>
<dbReference type="EMBL" id="BIMW01000225">
    <property type="protein sequence ID" value="GCE96670.1"/>
    <property type="molecule type" value="Genomic_DNA"/>
</dbReference>
<evidence type="ECO:0000313" key="2">
    <source>
        <dbReference type="Proteomes" id="UP000326169"/>
    </source>
</evidence>